<dbReference type="AlphaFoldDB" id="A0A0H3A8L2"/>
<dbReference type="KEGG" id="dvl:Dvul_1576"/>
<sequence>MSSMKVLEGSYSGLRCAPCGKSLEPCAVELEYMGSRFNVELPACPSCGAVFIPEELAMGKMAQVEHLLEDK</sequence>
<dbReference type="InterPro" id="IPR055902">
    <property type="entry name" value="DUF7479"/>
</dbReference>
<feature type="domain" description="DUF7479" evidence="1">
    <location>
        <begin position="14"/>
        <end position="71"/>
    </location>
</feature>
<dbReference type="Proteomes" id="UP000009173">
    <property type="component" value="Chromosome"/>
</dbReference>
<dbReference type="Pfam" id="PF24292">
    <property type="entry name" value="DUF7479"/>
    <property type="match status" value="1"/>
</dbReference>
<organism evidence="2 3">
    <name type="scientific">Nitratidesulfovibrio vulgaris (strain DP4)</name>
    <name type="common">Desulfovibrio vulgaris</name>
    <dbReference type="NCBI Taxonomy" id="391774"/>
    <lineage>
        <taxon>Bacteria</taxon>
        <taxon>Pseudomonadati</taxon>
        <taxon>Thermodesulfobacteriota</taxon>
        <taxon>Desulfovibrionia</taxon>
        <taxon>Desulfovibrionales</taxon>
        <taxon>Desulfovibrionaceae</taxon>
        <taxon>Nitratidesulfovibrio</taxon>
    </lineage>
</organism>
<evidence type="ECO:0000313" key="2">
    <source>
        <dbReference type="EMBL" id="ABM28593.1"/>
    </source>
</evidence>
<accession>A0A0H3A8L2</accession>
<dbReference type="EMBL" id="CP000527">
    <property type="protein sequence ID" value="ABM28593.1"/>
    <property type="molecule type" value="Genomic_DNA"/>
</dbReference>
<dbReference type="NCBIfam" id="NF045645">
    <property type="entry name" value="DVU_1557_fam"/>
    <property type="match status" value="1"/>
</dbReference>
<evidence type="ECO:0000259" key="1">
    <source>
        <dbReference type="Pfam" id="PF24292"/>
    </source>
</evidence>
<gene>
    <name evidence="2" type="ordered locus">Dvul_1576</name>
</gene>
<dbReference type="InterPro" id="IPR054656">
    <property type="entry name" value="DVU_1557-like"/>
</dbReference>
<proteinExistence type="predicted"/>
<protein>
    <recommendedName>
        <fullName evidence="1">DUF7479 domain-containing protein</fullName>
    </recommendedName>
</protein>
<dbReference type="RefSeq" id="WP_011792355.1">
    <property type="nucleotide sequence ID" value="NC_008751.1"/>
</dbReference>
<dbReference type="HOGENOM" id="CLU_202418_0_0_7"/>
<reference evidence="3" key="1">
    <citation type="journal article" date="2009" name="Environ. Microbiol.">
        <title>Contribution of mobile genetic elements to Desulfovibrio vulgaris genome plasticity.</title>
        <authorList>
            <person name="Walker C.B."/>
            <person name="Stolyar S."/>
            <person name="Chivian D."/>
            <person name="Pinel N."/>
            <person name="Gabster J.A."/>
            <person name="Dehal P.S."/>
            <person name="He Z."/>
            <person name="Yang Z.K."/>
            <person name="Yen H.C."/>
            <person name="Zhou J."/>
            <person name="Wall J.D."/>
            <person name="Hazen T.C."/>
            <person name="Arkin A.P."/>
            <person name="Stahl D.A."/>
        </authorList>
    </citation>
    <scope>NUCLEOTIDE SEQUENCE [LARGE SCALE GENOMIC DNA]</scope>
    <source>
        <strain evidence="3">DP4</strain>
    </source>
</reference>
<name>A0A0H3A8L2_NITV4</name>
<evidence type="ECO:0000313" key="3">
    <source>
        <dbReference type="Proteomes" id="UP000009173"/>
    </source>
</evidence>